<proteinExistence type="predicted"/>
<accession>A0A0R2SST4</accession>
<reference evidence="2 3" key="1">
    <citation type="submission" date="2015-10" db="EMBL/GenBank/DDBJ databases">
        <title>Metagenome-Assembled Genomes uncover a global brackish microbiome.</title>
        <authorList>
            <person name="Hugerth L.W."/>
            <person name="Larsson J."/>
            <person name="Alneberg J."/>
            <person name="Lindh M.V."/>
            <person name="Legrand C."/>
            <person name="Pinhassi J."/>
            <person name="Andersson A.F."/>
        </authorList>
    </citation>
    <scope>NUCLEOTIDE SEQUENCE [LARGE SCALE GENOMIC DNA]</scope>
    <source>
        <strain evidence="2">BACL4 MAG-120920-bin41</strain>
    </source>
</reference>
<evidence type="ECO:0000313" key="2">
    <source>
        <dbReference type="EMBL" id="KRO77768.1"/>
    </source>
</evidence>
<protein>
    <recommendedName>
        <fullName evidence="4">DUF4198 domain-containing protein</fullName>
    </recommendedName>
</protein>
<organism evidence="2 3">
    <name type="scientific">OM182 bacterium BACL3 MAG-120920-bin41</name>
    <dbReference type="NCBI Taxonomy" id="1655580"/>
    <lineage>
        <taxon>Bacteria</taxon>
        <taxon>Pseudomonadati</taxon>
        <taxon>Pseudomonadota</taxon>
        <taxon>Gammaproteobacteria</taxon>
        <taxon>OMG group</taxon>
        <taxon>OM182 clade</taxon>
    </lineage>
</organism>
<feature type="signal peptide" evidence="1">
    <location>
        <begin position="1"/>
        <end position="25"/>
    </location>
</feature>
<comment type="caution">
    <text evidence="2">The sequence shown here is derived from an EMBL/GenBank/DDBJ whole genome shotgun (WGS) entry which is preliminary data.</text>
</comment>
<evidence type="ECO:0000313" key="3">
    <source>
        <dbReference type="Proteomes" id="UP000051547"/>
    </source>
</evidence>
<dbReference type="Proteomes" id="UP000051547">
    <property type="component" value="Unassembled WGS sequence"/>
</dbReference>
<dbReference type="EMBL" id="LIBE01000625">
    <property type="protein sequence ID" value="KRO77768.1"/>
    <property type="molecule type" value="Genomic_DNA"/>
</dbReference>
<evidence type="ECO:0008006" key="4">
    <source>
        <dbReference type="Google" id="ProtNLM"/>
    </source>
</evidence>
<feature type="chain" id="PRO_5006586997" description="DUF4198 domain-containing protein" evidence="1">
    <location>
        <begin position="26"/>
        <end position="311"/>
    </location>
</feature>
<keyword evidence="1" id="KW-0732">Signal</keyword>
<dbReference type="AlphaFoldDB" id="A0A0R2SST4"/>
<name>A0A0R2SST4_9GAMM</name>
<sequence length="311" mass="33453">MRDIKSFIVATAFGALTVVSSGVMAQAADGRFLSLTPPEGLPVIPVMEGWVANEDGTASFSMGFLNKNKVGVDIPLGPNNYIEPAKYDGQQPTYFPSGRGAGSFAITVPADEINQDIWWYLKTGDGEMLKIPGRYGESAYELDFIRPRPAGSMQPLVGFGEDGAQAAGLTALMGAHEGTVAVGQQLELAVNVSDPSMRDTSDPRFKDPFPVGVHFNKYQGPGAIEFARHESTPEPVNPYTQDNPRFRFYRAPGANEVSVEGGAGVARVYATFNAPGEYAVVIKADNFRAPDSQEGDQCCWTNVYQKVTVAP</sequence>
<gene>
    <name evidence="2" type="ORF">ABR72_10665</name>
</gene>
<evidence type="ECO:0000256" key="1">
    <source>
        <dbReference type="SAM" id="SignalP"/>
    </source>
</evidence>